<dbReference type="AlphaFoldDB" id="A0A0R1SRG4"/>
<proteinExistence type="inferred from homology"/>
<dbReference type="EC" id="3.5.4.2" evidence="5"/>
<comment type="catalytic activity">
    <reaction evidence="5">
        <text>adenine + H2O + H(+) = hypoxanthine + NH4(+)</text>
        <dbReference type="Rhea" id="RHEA:23688"/>
        <dbReference type="ChEBI" id="CHEBI:15377"/>
        <dbReference type="ChEBI" id="CHEBI:15378"/>
        <dbReference type="ChEBI" id="CHEBI:16708"/>
        <dbReference type="ChEBI" id="CHEBI:17368"/>
        <dbReference type="ChEBI" id="CHEBI:28938"/>
        <dbReference type="EC" id="3.5.4.2"/>
    </reaction>
</comment>
<keyword evidence="5" id="KW-0546">Nucleotide metabolism</keyword>
<feature type="binding site" evidence="5">
    <location>
        <position position="197"/>
    </location>
    <ligand>
        <name>Zn(2+)</name>
        <dbReference type="ChEBI" id="CHEBI:29105"/>
        <note>catalytic</note>
    </ligand>
</feature>
<dbReference type="GO" id="GO:0005829">
    <property type="term" value="C:cytosol"/>
    <property type="evidence" value="ECO:0007669"/>
    <property type="project" value="TreeGrafter"/>
</dbReference>
<dbReference type="InterPro" id="IPR032466">
    <property type="entry name" value="Metal_Hydrolase"/>
</dbReference>
<dbReference type="GO" id="GO:0009117">
    <property type="term" value="P:nucleotide metabolic process"/>
    <property type="evidence" value="ECO:0007669"/>
    <property type="project" value="UniProtKB-KW"/>
</dbReference>
<dbReference type="GO" id="GO:0006146">
    <property type="term" value="P:adenine catabolic process"/>
    <property type="evidence" value="ECO:0007669"/>
    <property type="project" value="UniProtKB-UniRule"/>
</dbReference>
<accession>A0A0R1SRG4</accession>
<dbReference type="HAMAP" id="MF_01962">
    <property type="entry name" value="Adenine_deaminase"/>
    <property type="match status" value="1"/>
</dbReference>
<dbReference type="RefSeq" id="WP_057864219.1">
    <property type="nucleotide sequence ID" value="NZ_AZEY01000029.1"/>
</dbReference>
<dbReference type="PATRIC" id="fig|1423739.3.peg.2726"/>
<dbReference type="CDD" id="cd01320">
    <property type="entry name" value="ADA"/>
    <property type="match status" value="1"/>
</dbReference>
<sequence>MTDVTREFLQQLPKAELHIHLEGTLEPDLKLKLAQKNHINIGQNTIEEVKKSYQFDDLASFLAVYYPALAVLQTEQDFYDLAYAYLLKAKDNHVRHVELFFDPQAHTSRGISFETVINGFYRATQDAKSFGVDAQLIMCFLRDFSKESARQTLLEAKKHRDKILGIGLDSDEHHNPQMKFATHFENAVSQGYHITMHCDIDQVDSIDHIKQALEVIGVERLDHGTNIVENPDLVDFVNQKQIGMTTCPKSNSFVSADMKGKEITDLLAKGIEVSVNSDDPAYFGGYISENYWALAEAYDLSVDQVVQIAKNSFNSSWISDQQKRNYVQEIDDFVANYDFEKTTDLVQ</sequence>
<protein>
    <recommendedName>
        <fullName evidence="5">Adenine deaminase</fullName>
        <shortName evidence="5">ADE</shortName>
        <ecNumber evidence="5">3.5.4.2</ecNumber>
    </recommendedName>
    <alternativeName>
        <fullName evidence="5">Adenine aminohydrolase</fullName>
        <shortName evidence="5">AAH</shortName>
    </alternativeName>
</protein>
<keyword evidence="1" id="KW-0963">Cytoplasm</keyword>
<dbReference type="InterPro" id="IPR028892">
    <property type="entry name" value="ADE"/>
</dbReference>
<evidence type="ECO:0000256" key="4">
    <source>
        <dbReference type="ARBA" id="ARBA00022833"/>
    </source>
</evidence>
<comment type="caution">
    <text evidence="5">Lacks conserved residue(s) required for the propagation of feature annotation.</text>
</comment>
<name>A0A0R1SRG4_9LACO</name>
<feature type="binding site" evidence="5">
    <location>
        <position position="279"/>
    </location>
    <ligand>
        <name>substrate</name>
    </ligand>
</feature>
<dbReference type="GO" id="GO:0000034">
    <property type="term" value="F:adenine deaminase activity"/>
    <property type="evidence" value="ECO:0007669"/>
    <property type="project" value="UniProtKB-UniRule"/>
</dbReference>
<dbReference type="PANTHER" id="PTHR43114">
    <property type="entry name" value="ADENINE DEAMINASE"/>
    <property type="match status" value="1"/>
</dbReference>
<dbReference type="STRING" id="1423739.FC85_GL002629"/>
<dbReference type="Proteomes" id="UP000052013">
    <property type="component" value="Unassembled WGS sequence"/>
</dbReference>
<gene>
    <name evidence="7" type="ORF">FC85_GL002629</name>
</gene>
<evidence type="ECO:0000256" key="1">
    <source>
        <dbReference type="ARBA" id="ARBA00022490"/>
    </source>
</evidence>
<dbReference type="GO" id="GO:0008270">
    <property type="term" value="F:zinc ion binding"/>
    <property type="evidence" value="ECO:0007669"/>
    <property type="project" value="UniProtKB-UniRule"/>
</dbReference>
<keyword evidence="2 5" id="KW-0479">Metal-binding</keyword>
<comment type="similarity">
    <text evidence="5">Belongs to the metallo-dependent hydrolases superfamily. Adenosine and AMP deaminases family. Adenine deaminase type 2 subfamily.</text>
</comment>
<evidence type="ECO:0000313" key="7">
    <source>
        <dbReference type="EMBL" id="KRL67771.1"/>
    </source>
</evidence>
<dbReference type="PANTHER" id="PTHR43114:SF7">
    <property type="entry name" value="ADENOSINE DEAMINASE DOMAIN-CONTAINING PROTEIN"/>
    <property type="match status" value="1"/>
</dbReference>
<dbReference type="InterPro" id="IPR006330">
    <property type="entry name" value="Ado/ade_deaminase"/>
</dbReference>
<organism evidence="7 8">
    <name type="scientific">Lentilactobacillus diolivorans DSM 14421</name>
    <dbReference type="NCBI Taxonomy" id="1423739"/>
    <lineage>
        <taxon>Bacteria</taxon>
        <taxon>Bacillati</taxon>
        <taxon>Bacillota</taxon>
        <taxon>Bacilli</taxon>
        <taxon>Lactobacillales</taxon>
        <taxon>Lactobacillaceae</taxon>
        <taxon>Lentilactobacillus</taxon>
    </lineage>
</organism>
<comment type="caution">
    <text evidence="7">The sequence shown here is derived from an EMBL/GenBank/DDBJ whole genome shotgun (WGS) entry which is preliminary data.</text>
</comment>
<evidence type="ECO:0000256" key="5">
    <source>
        <dbReference type="HAMAP-Rule" id="MF_01962"/>
    </source>
</evidence>
<dbReference type="Gene3D" id="3.20.20.140">
    <property type="entry name" value="Metal-dependent hydrolases"/>
    <property type="match status" value="1"/>
</dbReference>
<evidence type="ECO:0000256" key="2">
    <source>
        <dbReference type="ARBA" id="ARBA00022723"/>
    </source>
</evidence>
<dbReference type="Pfam" id="PF00962">
    <property type="entry name" value="A_deaminase"/>
    <property type="match status" value="1"/>
</dbReference>
<feature type="binding site" evidence="5">
    <location>
        <position position="18"/>
    </location>
    <ligand>
        <name>Zn(2+)</name>
        <dbReference type="ChEBI" id="CHEBI:29105"/>
        <note>catalytic</note>
    </ligand>
</feature>
<reference evidence="7 8" key="1">
    <citation type="journal article" date="2015" name="Genome Announc.">
        <title>Expanding the biotechnology potential of lactobacilli through comparative genomics of 213 strains and associated genera.</title>
        <authorList>
            <person name="Sun Z."/>
            <person name="Harris H.M."/>
            <person name="McCann A."/>
            <person name="Guo C."/>
            <person name="Argimon S."/>
            <person name="Zhang W."/>
            <person name="Yang X."/>
            <person name="Jeffery I.B."/>
            <person name="Cooney J.C."/>
            <person name="Kagawa T.F."/>
            <person name="Liu W."/>
            <person name="Song Y."/>
            <person name="Salvetti E."/>
            <person name="Wrobel A."/>
            <person name="Rasinkangas P."/>
            <person name="Parkhill J."/>
            <person name="Rea M.C."/>
            <person name="O'Sullivan O."/>
            <person name="Ritari J."/>
            <person name="Douillard F.P."/>
            <person name="Paul Ross R."/>
            <person name="Yang R."/>
            <person name="Briner A.E."/>
            <person name="Felis G.E."/>
            <person name="de Vos W.M."/>
            <person name="Barrangou R."/>
            <person name="Klaenhammer T.R."/>
            <person name="Caufield P.W."/>
            <person name="Cui Y."/>
            <person name="Zhang H."/>
            <person name="O'Toole P.W."/>
        </authorList>
    </citation>
    <scope>NUCLEOTIDE SEQUENCE [LARGE SCALE GENOMIC DNA]</scope>
    <source>
        <strain evidence="7 8">DSM 14421</strain>
    </source>
</reference>
<dbReference type="InterPro" id="IPR006650">
    <property type="entry name" value="A/AMP_deam_AS"/>
</dbReference>
<comment type="cofactor">
    <cofactor evidence="5">
        <name>Zn(2+)</name>
        <dbReference type="ChEBI" id="CHEBI:29105"/>
    </cofactor>
    <text evidence="5">Binds 1 zinc ion per subunit.</text>
</comment>
<keyword evidence="3 5" id="KW-0378">Hydrolase</keyword>
<feature type="site" description="Important for catalytic activity" evidence="5">
    <location>
        <position position="223"/>
    </location>
</feature>
<dbReference type="EMBL" id="AZEY01000029">
    <property type="protein sequence ID" value="KRL67771.1"/>
    <property type="molecule type" value="Genomic_DNA"/>
</dbReference>
<dbReference type="NCBIfam" id="TIGR01430">
    <property type="entry name" value="aden_deam"/>
    <property type="match status" value="1"/>
</dbReference>
<dbReference type="SUPFAM" id="SSF51556">
    <property type="entry name" value="Metallo-dependent hydrolases"/>
    <property type="match status" value="1"/>
</dbReference>
<dbReference type="InterPro" id="IPR001365">
    <property type="entry name" value="A_deaminase_dom"/>
</dbReference>
<feature type="binding site" evidence="5">
    <location>
        <position position="20"/>
    </location>
    <ligand>
        <name>Zn(2+)</name>
        <dbReference type="ChEBI" id="CHEBI:29105"/>
        <note>catalytic</note>
    </ligand>
</feature>
<comment type="function">
    <text evidence="5">Catalyzes the hydrolytic deamination of adenine to hypoxanthine. Plays an important role in the purine salvage pathway and in nitrogen catabolism.</text>
</comment>
<feature type="binding site" evidence="5">
    <location>
        <position position="278"/>
    </location>
    <ligand>
        <name>Zn(2+)</name>
        <dbReference type="ChEBI" id="CHEBI:29105"/>
        <note>catalytic</note>
    </ligand>
</feature>
<dbReference type="GO" id="GO:0043103">
    <property type="term" value="P:hypoxanthine salvage"/>
    <property type="evidence" value="ECO:0007669"/>
    <property type="project" value="UniProtKB-UniRule"/>
</dbReference>
<evidence type="ECO:0000313" key="8">
    <source>
        <dbReference type="Proteomes" id="UP000052013"/>
    </source>
</evidence>
<keyword evidence="4 5" id="KW-0862">Zinc</keyword>
<feature type="domain" description="Adenosine deaminase" evidence="6">
    <location>
        <begin position="13"/>
        <end position="332"/>
    </location>
</feature>
<dbReference type="GO" id="GO:0009168">
    <property type="term" value="P:purine ribonucleoside monophosphate biosynthetic process"/>
    <property type="evidence" value="ECO:0007669"/>
    <property type="project" value="InterPro"/>
</dbReference>
<dbReference type="PROSITE" id="PS00485">
    <property type="entry name" value="A_DEAMINASE"/>
    <property type="match status" value="1"/>
</dbReference>
<evidence type="ECO:0000256" key="3">
    <source>
        <dbReference type="ARBA" id="ARBA00022801"/>
    </source>
</evidence>
<evidence type="ECO:0000259" key="6">
    <source>
        <dbReference type="Pfam" id="PF00962"/>
    </source>
</evidence>